<feature type="transmembrane region" description="Helical" evidence="7">
    <location>
        <begin position="387"/>
        <end position="410"/>
    </location>
</feature>
<evidence type="ECO:0000313" key="9">
    <source>
        <dbReference type="Proteomes" id="UP000051166"/>
    </source>
</evidence>
<evidence type="ECO:0000313" key="8">
    <source>
        <dbReference type="EMBL" id="KRL96748.1"/>
    </source>
</evidence>
<evidence type="ECO:0000256" key="3">
    <source>
        <dbReference type="ARBA" id="ARBA00022475"/>
    </source>
</evidence>
<feature type="transmembrane region" description="Helical" evidence="7">
    <location>
        <begin position="465"/>
        <end position="485"/>
    </location>
</feature>
<comment type="caution">
    <text evidence="8">The sequence shown here is derived from an EMBL/GenBank/DDBJ whole genome shotgun (WGS) entry which is preliminary data.</text>
</comment>
<organism evidence="8 9">
    <name type="scientific">Liquorilactobacillus satsumensis DSM 16230 = JCM 12392</name>
    <dbReference type="NCBI Taxonomy" id="1423801"/>
    <lineage>
        <taxon>Bacteria</taxon>
        <taxon>Bacillati</taxon>
        <taxon>Bacillota</taxon>
        <taxon>Bacilli</taxon>
        <taxon>Lactobacillales</taxon>
        <taxon>Lactobacillaceae</taxon>
        <taxon>Liquorilactobacillus</taxon>
    </lineage>
</organism>
<dbReference type="STRING" id="1423801.FD50_GL002028"/>
<dbReference type="PIRSF" id="PIRSF006060">
    <property type="entry name" value="AA_transporter"/>
    <property type="match status" value="1"/>
</dbReference>
<gene>
    <name evidence="8" type="ORF">FD50_GL002028</name>
</gene>
<keyword evidence="5 7" id="KW-1133">Transmembrane helix</keyword>
<feature type="transmembrane region" description="Helical" evidence="7">
    <location>
        <begin position="26"/>
        <end position="48"/>
    </location>
</feature>
<dbReference type="PANTHER" id="PTHR42770">
    <property type="entry name" value="AMINO ACID TRANSPORTER-RELATED"/>
    <property type="match status" value="1"/>
</dbReference>
<feature type="transmembrane region" description="Helical" evidence="7">
    <location>
        <begin position="173"/>
        <end position="196"/>
    </location>
</feature>
<keyword evidence="3" id="KW-1003">Cell membrane</keyword>
<dbReference type="EMBL" id="AZFQ01000055">
    <property type="protein sequence ID" value="KRL96748.1"/>
    <property type="molecule type" value="Genomic_DNA"/>
</dbReference>
<comment type="subcellular location">
    <subcellularLocation>
        <location evidence="1">Cell membrane</location>
        <topology evidence="1">Multi-pass membrane protein</topology>
    </subcellularLocation>
</comment>
<reference evidence="8 9" key="1">
    <citation type="journal article" date="2015" name="Genome Announc.">
        <title>Expanding the biotechnology potential of lactobacilli through comparative genomics of 213 strains and associated genera.</title>
        <authorList>
            <person name="Sun Z."/>
            <person name="Harris H.M."/>
            <person name="McCann A."/>
            <person name="Guo C."/>
            <person name="Argimon S."/>
            <person name="Zhang W."/>
            <person name="Yang X."/>
            <person name="Jeffery I.B."/>
            <person name="Cooney J.C."/>
            <person name="Kagawa T.F."/>
            <person name="Liu W."/>
            <person name="Song Y."/>
            <person name="Salvetti E."/>
            <person name="Wrobel A."/>
            <person name="Rasinkangas P."/>
            <person name="Parkhill J."/>
            <person name="Rea M.C."/>
            <person name="O'Sullivan O."/>
            <person name="Ritari J."/>
            <person name="Douillard F.P."/>
            <person name="Paul Ross R."/>
            <person name="Yang R."/>
            <person name="Briner A.E."/>
            <person name="Felis G.E."/>
            <person name="de Vos W.M."/>
            <person name="Barrangou R."/>
            <person name="Klaenhammer T.R."/>
            <person name="Caufield P.W."/>
            <person name="Cui Y."/>
            <person name="Zhang H."/>
            <person name="O'Toole P.W."/>
        </authorList>
    </citation>
    <scope>NUCLEOTIDE SEQUENCE [LARGE SCALE GENOMIC DNA]</scope>
    <source>
        <strain evidence="8 9">DSM 16230</strain>
    </source>
</reference>
<evidence type="ECO:0000256" key="2">
    <source>
        <dbReference type="ARBA" id="ARBA00022448"/>
    </source>
</evidence>
<keyword evidence="6 7" id="KW-0472">Membrane</keyword>
<dbReference type="Proteomes" id="UP000051166">
    <property type="component" value="Unassembled WGS sequence"/>
</dbReference>
<dbReference type="PANTHER" id="PTHR42770:SF15">
    <property type="entry name" value="GLUTAMATE_GAMMA-AMINOBUTYRATE ANTIPORTER-RELATED"/>
    <property type="match status" value="1"/>
</dbReference>
<dbReference type="AlphaFoldDB" id="A0A0R1UU91"/>
<keyword evidence="4 7" id="KW-0812">Transmembrane</keyword>
<dbReference type="GO" id="GO:0022857">
    <property type="term" value="F:transmembrane transporter activity"/>
    <property type="evidence" value="ECO:0007669"/>
    <property type="project" value="InterPro"/>
</dbReference>
<dbReference type="Pfam" id="PF13520">
    <property type="entry name" value="AA_permease_2"/>
    <property type="match status" value="1"/>
</dbReference>
<evidence type="ECO:0000256" key="1">
    <source>
        <dbReference type="ARBA" id="ARBA00004651"/>
    </source>
</evidence>
<dbReference type="PATRIC" id="fig|1423801.4.peg.2072"/>
<feature type="transmembrane region" description="Helical" evidence="7">
    <location>
        <begin position="146"/>
        <end position="166"/>
    </location>
</feature>
<feature type="transmembrane region" description="Helical" evidence="7">
    <location>
        <begin position="360"/>
        <end position="381"/>
    </location>
</feature>
<protein>
    <submittedName>
        <fullName evidence="8">Amino acid transporter</fullName>
    </submittedName>
</protein>
<dbReference type="InterPro" id="IPR050367">
    <property type="entry name" value="APC_superfamily"/>
</dbReference>
<evidence type="ECO:0000256" key="5">
    <source>
        <dbReference type="ARBA" id="ARBA00022989"/>
    </source>
</evidence>
<feature type="transmembrane region" description="Helical" evidence="7">
    <location>
        <begin position="54"/>
        <end position="75"/>
    </location>
</feature>
<feature type="transmembrane region" description="Helical" evidence="7">
    <location>
        <begin position="254"/>
        <end position="277"/>
    </location>
</feature>
<evidence type="ECO:0000256" key="4">
    <source>
        <dbReference type="ARBA" id="ARBA00022692"/>
    </source>
</evidence>
<evidence type="ECO:0000256" key="7">
    <source>
        <dbReference type="SAM" id="Phobius"/>
    </source>
</evidence>
<proteinExistence type="predicted"/>
<dbReference type="Gene3D" id="1.20.1740.10">
    <property type="entry name" value="Amino acid/polyamine transporter I"/>
    <property type="match status" value="1"/>
</dbReference>
<accession>A0A0R1UU91</accession>
<keyword evidence="9" id="KW-1185">Reference proteome</keyword>
<sequence length="499" mass="56730">MKKQHNKTIFEELIMSNNTLEPQKHYMSWGVIALLDFVTIISFENIFYPFQNQGLSVVISWIFLLFAYVIPYELIVSQLSLTFNNQSGGLASWVRRSSNDTLGYWTSWMYWIQSVPYIVDVSNSVIVSFSWIILGNNTLGQRMSTFEFGLLTFIIILLFILLENLIKNSLAILSLIGGGAMFIMSCLFVLLAGYALTHGTQIATQPFNLHAFLPHFSLKYFSTTGLLIFAMSGAELAAPYIVQMRDPKHEFPKAMWLLAIMTAFLTIFGTLSLAVFFNANHIPHDFKMNGPYYAFSLLGQELGLGKILMYLFAVVQAIFMMAQLAVLLDASSRVFAGDVADKFMPHWLTKKNKQGRPINSYLMTTGLSLFLLLLTGTLPNINTIYNWLLNINGIVSPYKTCWVFFSFVAIRWRQKEFHSDYIFIKNRTSALLVGGWCLIFTFVCATLGFIPQEAAFGTKAFDHQLLLNFITVFILFGVGLLLPLLRKWELRKQAVQLDK</sequence>
<feature type="transmembrane region" description="Helical" evidence="7">
    <location>
        <begin position="430"/>
        <end position="450"/>
    </location>
</feature>
<name>A0A0R1UU91_9LACO</name>
<dbReference type="InterPro" id="IPR002293">
    <property type="entry name" value="AA/rel_permease1"/>
</dbReference>
<evidence type="ECO:0000256" key="6">
    <source>
        <dbReference type="ARBA" id="ARBA00023136"/>
    </source>
</evidence>
<feature type="transmembrane region" description="Helical" evidence="7">
    <location>
        <begin position="115"/>
        <end position="134"/>
    </location>
</feature>
<keyword evidence="2" id="KW-0813">Transport</keyword>
<dbReference type="GO" id="GO:0005886">
    <property type="term" value="C:plasma membrane"/>
    <property type="evidence" value="ECO:0007669"/>
    <property type="project" value="UniProtKB-SubCell"/>
</dbReference>
<feature type="transmembrane region" description="Helical" evidence="7">
    <location>
        <begin position="216"/>
        <end position="242"/>
    </location>
</feature>